<protein>
    <submittedName>
        <fullName evidence="5">Lysyl-tRNA synthetase, class 2</fullName>
    </submittedName>
</protein>
<dbReference type="SUPFAM" id="SSF55681">
    <property type="entry name" value="Class II aaRS and biotin synthetases"/>
    <property type="match status" value="1"/>
</dbReference>
<dbReference type="GO" id="GO:0006430">
    <property type="term" value="P:lysyl-tRNA aminoacylation"/>
    <property type="evidence" value="ECO:0007669"/>
    <property type="project" value="InterPro"/>
</dbReference>
<dbReference type="GO" id="GO:0004824">
    <property type="term" value="F:lysine-tRNA ligase activity"/>
    <property type="evidence" value="ECO:0007669"/>
    <property type="project" value="InterPro"/>
</dbReference>
<dbReference type="InterPro" id="IPR045864">
    <property type="entry name" value="aa-tRNA-synth_II/BPL/LPL"/>
</dbReference>
<dbReference type="AlphaFoldDB" id="A0A1G7MBU1"/>
<feature type="domain" description="Aminoacyl-transfer RNA synthetases class-II family profile" evidence="4">
    <location>
        <begin position="50"/>
        <end position="371"/>
    </location>
</feature>
<evidence type="ECO:0000259" key="4">
    <source>
        <dbReference type="PROSITE" id="PS50862"/>
    </source>
</evidence>
<dbReference type="Gene3D" id="3.30.930.10">
    <property type="entry name" value="Bira Bifunctional Protein, Domain 2"/>
    <property type="match status" value="1"/>
</dbReference>
<name>A0A1G7MBU1_RHOCA</name>
<evidence type="ECO:0000256" key="1">
    <source>
        <dbReference type="ARBA" id="ARBA00022598"/>
    </source>
</evidence>
<dbReference type="PROSITE" id="PS50862">
    <property type="entry name" value="AA_TRNA_LIGASE_II"/>
    <property type="match status" value="1"/>
</dbReference>
<dbReference type="Proteomes" id="UP000183812">
    <property type="component" value="Unassembled WGS sequence"/>
</dbReference>
<keyword evidence="5" id="KW-0030">Aminoacyl-tRNA synthetase</keyword>
<accession>A0A1G7MBU1</accession>
<keyword evidence="2" id="KW-0547">Nucleotide-binding</keyword>
<evidence type="ECO:0000313" key="5">
    <source>
        <dbReference type="EMBL" id="SDF59203.1"/>
    </source>
</evidence>
<dbReference type="GO" id="GO:0000049">
    <property type="term" value="F:tRNA binding"/>
    <property type="evidence" value="ECO:0007669"/>
    <property type="project" value="TreeGrafter"/>
</dbReference>
<dbReference type="PANTHER" id="PTHR42918:SF6">
    <property type="entry name" value="ELONGATION FACTOR P--(R)-BETA-LYSINE LIGASE"/>
    <property type="match status" value="1"/>
</dbReference>
<proteinExistence type="predicted"/>
<dbReference type="GO" id="GO:0005829">
    <property type="term" value="C:cytosol"/>
    <property type="evidence" value="ECO:0007669"/>
    <property type="project" value="TreeGrafter"/>
</dbReference>
<dbReference type="GO" id="GO:0005524">
    <property type="term" value="F:ATP binding"/>
    <property type="evidence" value="ECO:0007669"/>
    <property type="project" value="UniProtKB-KW"/>
</dbReference>
<dbReference type="Pfam" id="PF00152">
    <property type="entry name" value="tRNA-synt_2"/>
    <property type="match status" value="1"/>
</dbReference>
<organism evidence="5 6">
    <name type="scientific">Rhodobacter capsulatus</name>
    <name type="common">Rhodopseudomonas capsulata</name>
    <dbReference type="NCBI Taxonomy" id="1061"/>
    <lineage>
        <taxon>Bacteria</taxon>
        <taxon>Pseudomonadati</taxon>
        <taxon>Pseudomonadota</taxon>
        <taxon>Alphaproteobacteria</taxon>
        <taxon>Rhodobacterales</taxon>
        <taxon>Rhodobacter group</taxon>
        <taxon>Rhodobacter</taxon>
    </lineage>
</organism>
<gene>
    <name evidence="5" type="ORF">SAMN04244550_02495</name>
</gene>
<evidence type="ECO:0000256" key="2">
    <source>
        <dbReference type="ARBA" id="ARBA00022741"/>
    </source>
</evidence>
<dbReference type="NCBIfam" id="TIGR00462">
    <property type="entry name" value="genX"/>
    <property type="match status" value="1"/>
</dbReference>
<sequence length="377" mass="41217">MGSKTGSGARMAKRLNHREPYFQQKAPKMSQTPWWSPSRHADRRPALLARARIQAALRGWLADHAFLEVDPVALQVSPGNEAHLHGFATTAIGNDGAGVPMYLHTSPEFAMKKLLAAGETRIAAFAHVWRNRERGALHSPEFTMLEWYRVGEDYTVLMQDCADFLRLAAEAAGSAVLRYRGHECDPFAVPERLSVAEAFQRHAGIDLLATCGADGSTDAAGLRAQARAAGIKVGDADTWSLMLSKVLVEKVEPHLGHGRATILDRYPVAEAALARPAPDDGRVAERFELYACGVELANGFGELTNAAEQRLRFQAEMDEKARIYGERYPIDEDFLAALAQMPAASGIAMGFDRLVMLATSAPRIDDVIWTPVSDQIA</sequence>
<evidence type="ECO:0000256" key="3">
    <source>
        <dbReference type="ARBA" id="ARBA00022840"/>
    </source>
</evidence>
<dbReference type="InterPro" id="IPR006195">
    <property type="entry name" value="aa-tRNA-synth_II"/>
</dbReference>
<dbReference type="InterPro" id="IPR004525">
    <property type="entry name" value="EpmA"/>
</dbReference>
<keyword evidence="3" id="KW-0067">ATP-binding</keyword>
<keyword evidence="1" id="KW-0436">Ligase</keyword>
<evidence type="ECO:0000313" key="6">
    <source>
        <dbReference type="Proteomes" id="UP000183812"/>
    </source>
</evidence>
<dbReference type="PANTHER" id="PTHR42918">
    <property type="entry name" value="LYSYL-TRNA SYNTHETASE"/>
    <property type="match status" value="1"/>
</dbReference>
<dbReference type="InterPro" id="IPR004364">
    <property type="entry name" value="Aa-tRNA-synt_II"/>
</dbReference>
<reference evidence="5 6" key="1">
    <citation type="submission" date="2016-10" db="EMBL/GenBank/DDBJ databases">
        <authorList>
            <person name="de Groot N.N."/>
        </authorList>
    </citation>
    <scope>NUCLEOTIDE SEQUENCE [LARGE SCALE GENOMIC DNA]</scope>
    <source>
        <strain evidence="6">DSM 938 / 37b4</strain>
    </source>
</reference>
<dbReference type="EMBL" id="FNAY01000013">
    <property type="protein sequence ID" value="SDF59203.1"/>
    <property type="molecule type" value="Genomic_DNA"/>
</dbReference>